<dbReference type="PROSITE" id="PS51855">
    <property type="entry name" value="MGS"/>
    <property type="match status" value="1"/>
</dbReference>
<keyword evidence="7 10" id="KW-0511">Multifunctional enzyme</keyword>
<dbReference type="InterPro" id="IPR016193">
    <property type="entry name" value="Cytidine_deaminase-like"/>
</dbReference>
<comment type="pathway">
    <text evidence="1 10">Purine metabolism; IMP biosynthesis via de novo pathway; IMP from 5-formamido-1-(5-phospho-D-ribosyl)imidazole-4-carboxamide: step 1/1.</text>
</comment>
<evidence type="ECO:0000256" key="6">
    <source>
        <dbReference type="ARBA" id="ARBA00022801"/>
    </source>
</evidence>
<evidence type="ECO:0000313" key="12">
    <source>
        <dbReference type="EMBL" id="NIR76167.1"/>
    </source>
</evidence>
<evidence type="ECO:0000256" key="3">
    <source>
        <dbReference type="ARBA" id="ARBA00007667"/>
    </source>
</evidence>
<evidence type="ECO:0000259" key="11">
    <source>
        <dbReference type="PROSITE" id="PS51855"/>
    </source>
</evidence>
<evidence type="ECO:0000256" key="7">
    <source>
        <dbReference type="ARBA" id="ARBA00023268"/>
    </source>
</evidence>
<dbReference type="AlphaFoldDB" id="A0AAE4ZBJ0"/>
<dbReference type="GO" id="GO:0004643">
    <property type="term" value="F:phosphoribosylaminoimidazolecarboxamide formyltransferase activity"/>
    <property type="evidence" value="ECO:0007669"/>
    <property type="project" value="UniProtKB-UniRule"/>
</dbReference>
<dbReference type="SMART" id="SM00798">
    <property type="entry name" value="AICARFT_IMPCHas"/>
    <property type="match status" value="1"/>
</dbReference>
<keyword evidence="4 10" id="KW-0808">Transferase</keyword>
<dbReference type="FunFam" id="3.40.50.1380:FF:000001">
    <property type="entry name" value="Bifunctional purine biosynthesis protein PurH"/>
    <property type="match status" value="1"/>
</dbReference>
<dbReference type="PANTHER" id="PTHR11692:SF0">
    <property type="entry name" value="BIFUNCTIONAL PURINE BIOSYNTHESIS PROTEIN ATIC"/>
    <property type="match status" value="1"/>
</dbReference>
<dbReference type="EMBL" id="JAACAK010000114">
    <property type="protein sequence ID" value="NIR76167.1"/>
    <property type="molecule type" value="Genomic_DNA"/>
</dbReference>
<evidence type="ECO:0000313" key="13">
    <source>
        <dbReference type="Proteomes" id="UP000702544"/>
    </source>
</evidence>
<dbReference type="FunFam" id="3.40.140.20:FF:000001">
    <property type="entry name" value="Bifunctional purine biosynthesis protein PurH"/>
    <property type="match status" value="1"/>
</dbReference>
<dbReference type="InterPro" id="IPR002695">
    <property type="entry name" value="PurH-like"/>
</dbReference>
<feature type="domain" description="MGS-like" evidence="11">
    <location>
        <begin position="1"/>
        <end position="144"/>
    </location>
</feature>
<comment type="catalytic activity">
    <reaction evidence="8 10">
        <text>(6R)-10-formyltetrahydrofolate + 5-amino-1-(5-phospho-beta-D-ribosyl)imidazole-4-carboxamide = 5-formamido-1-(5-phospho-D-ribosyl)imidazole-4-carboxamide + (6S)-5,6,7,8-tetrahydrofolate</text>
        <dbReference type="Rhea" id="RHEA:22192"/>
        <dbReference type="ChEBI" id="CHEBI:57453"/>
        <dbReference type="ChEBI" id="CHEBI:58467"/>
        <dbReference type="ChEBI" id="CHEBI:58475"/>
        <dbReference type="ChEBI" id="CHEBI:195366"/>
        <dbReference type="EC" id="2.1.2.3"/>
    </reaction>
</comment>
<dbReference type="NCBIfam" id="TIGR00355">
    <property type="entry name" value="purH"/>
    <property type="match status" value="1"/>
</dbReference>
<proteinExistence type="inferred from homology"/>
<dbReference type="InterPro" id="IPR011607">
    <property type="entry name" value="MGS-like_dom"/>
</dbReference>
<evidence type="ECO:0000256" key="2">
    <source>
        <dbReference type="ARBA" id="ARBA00004954"/>
    </source>
</evidence>
<keyword evidence="6 10" id="KW-0378">Hydrolase</keyword>
<evidence type="ECO:0000256" key="8">
    <source>
        <dbReference type="ARBA" id="ARBA00050488"/>
    </source>
</evidence>
<dbReference type="Pfam" id="PF01808">
    <property type="entry name" value="AICARFT_IMPCHas"/>
    <property type="match status" value="1"/>
</dbReference>
<dbReference type="Gene3D" id="3.40.140.20">
    <property type="match status" value="2"/>
</dbReference>
<name>A0AAE4ZBJ0_9BACT</name>
<evidence type="ECO:0000256" key="4">
    <source>
        <dbReference type="ARBA" id="ARBA00022679"/>
    </source>
</evidence>
<comment type="catalytic activity">
    <reaction evidence="9 10">
        <text>IMP + H2O = 5-formamido-1-(5-phospho-D-ribosyl)imidazole-4-carboxamide</text>
        <dbReference type="Rhea" id="RHEA:18445"/>
        <dbReference type="ChEBI" id="CHEBI:15377"/>
        <dbReference type="ChEBI" id="CHEBI:58053"/>
        <dbReference type="ChEBI" id="CHEBI:58467"/>
        <dbReference type="EC" id="3.5.4.10"/>
    </reaction>
</comment>
<comment type="domain">
    <text evidence="10">The IMP cyclohydrolase activity resides in the N-terminal region.</text>
</comment>
<dbReference type="SUPFAM" id="SSF52335">
    <property type="entry name" value="Methylglyoxal synthase-like"/>
    <property type="match status" value="1"/>
</dbReference>
<dbReference type="InterPro" id="IPR036914">
    <property type="entry name" value="MGS-like_dom_sf"/>
</dbReference>
<comment type="similarity">
    <text evidence="3 10">Belongs to the PurH family.</text>
</comment>
<dbReference type="SMART" id="SM00851">
    <property type="entry name" value="MGS"/>
    <property type="match status" value="1"/>
</dbReference>
<dbReference type="GO" id="GO:0003937">
    <property type="term" value="F:IMP cyclohydrolase activity"/>
    <property type="evidence" value="ECO:0007669"/>
    <property type="project" value="UniProtKB-UniRule"/>
</dbReference>
<dbReference type="EC" id="3.5.4.10" evidence="10"/>
<protein>
    <recommendedName>
        <fullName evidence="10">Bifunctional purine biosynthesis protein PurH</fullName>
    </recommendedName>
    <domain>
        <recommendedName>
            <fullName evidence="10">Phosphoribosylaminoimidazolecarboxamide formyltransferase</fullName>
            <ecNumber evidence="10">2.1.2.3</ecNumber>
        </recommendedName>
        <alternativeName>
            <fullName evidence="10">AICAR transformylase</fullName>
        </alternativeName>
    </domain>
    <domain>
        <recommendedName>
            <fullName evidence="10">IMP cyclohydrolase</fullName>
            <ecNumber evidence="10">3.5.4.10</ecNumber>
        </recommendedName>
        <alternativeName>
            <fullName evidence="10">ATIC</fullName>
        </alternativeName>
        <alternativeName>
            <fullName evidence="10">IMP synthase</fullName>
        </alternativeName>
        <alternativeName>
            <fullName evidence="10">Inosinicase</fullName>
        </alternativeName>
    </domain>
</protein>
<keyword evidence="5 10" id="KW-0658">Purine biosynthesis</keyword>
<dbReference type="PIRSF" id="PIRSF000414">
    <property type="entry name" value="AICARFT_IMPCHas"/>
    <property type="match status" value="1"/>
</dbReference>
<dbReference type="EC" id="2.1.2.3" evidence="10"/>
<reference evidence="12 13" key="1">
    <citation type="submission" date="2020-01" db="EMBL/GenBank/DDBJ databases">
        <title>Genomes assembled from Gulf of Kutch pelagic sediment metagenomes.</title>
        <authorList>
            <person name="Chandrashekar M."/>
            <person name="Mahajan M.S."/>
            <person name="Dave K.J."/>
            <person name="Vatsa P."/>
            <person name="Nathani N.M."/>
        </authorList>
    </citation>
    <scope>NUCLEOTIDE SEQUENCE [LARGE SCALE GENOMIC DNA]</scope>
    <source>
        <strain evidence="12">KS3-K002</strain>
    </source>
</reference>
<dbReference type="InterPro" id="IPR024051">
    <property type="entry name" value="AICAR_Tfase_dup_dom_sf"/>
</dbReference>
<dbReference type="NCBIfam" id="NF002049">
    <property type="entry name" value="PRK00881.1"/>
    <property type="match status" value="1"/>
</dbReference>
<accession>A0AAE4ZBJ0</accession>
<dbReference type="Proteomes" id="UP000702544">
    <property type="component" value="Unassembled WGS sequence"/>
</dbReference>
<dbReference type="SUPFAM" id="SSF53927">
    <property type="entry name" value="Cytidine deaminase-like"/>
    <property type="match status" value="1"/>
</dbReference>
<dbReference type="GO" id="GO:0006189">
    <property type="term" value="P:'de novo' IMP biosynthetic process"/>
    <property type="evidence" value="ECO:0007669"/>
    <property type="project" value="UniProtKB-UniRule"/>
</dbReference>
<sequence length="526" mass="56601">MPRAVLSVYDKTGIAEFARGLVDLGYEILSTGGTARALREADVDVRGVGDATDFPEILGGRVKTLHPVIAGGILARRDVDSDMKELKKQKIEPIDVVAVNLYPFEETIAGPDVTLADALEQIDIGGPTMLREAAKNHPHVIVLCDPADYEEALAKLGSGVVDPEWRRALAVKVFRHTSGYDSAISHYLAAGSDEFPSEFSLRLQKIQDLRYGENPDQRAAFYRIGDTPGHRGVAALEQHHGKELSYNNILDLDGALMSLSPFARSQRPACAIIKHTTPCGLAVGDTVVEAYKRALSTDPTSAFGSVIAITHQVDAETAESLAELFVECVVAPSYDDGAMEVLTGKKNLRILSFPEASAGYLVDRGHLAGALELRGVPGGALLQSRSDPPWPGEDEGWRTVTKRKPTDDEMRDLRFAWAAIWGVKSNAILLARDEMAIGIGAGQMSRVDASKLAAMKAEEAGHKPAKGCVMSSDAFFPFRDGIDAAAAAGVRAIVQPGGSIRDEEVIAAADEHDMAMVLTGRRLFRH</sequence>
<gene>
    <name evidence="10 12" type="primary">purH</name>
    <name evidence="12" type="ORF">GWO12_13815</name>
</gene>
<dbReference type="PANTHER" id="PTHR11692">
    <property type="entry name" value="BIFUNCTIONAL PURINE BIOSYNTHESIS PROTEIN PURH"/>
    <property type="match status" value="1"/>
</dbReference>
<dbReference type="GO" id="GO:0005829">
    <property type="term" value="C:cytosol"/>
    <property type="evidence" value="ECO:0007669"/>
    <property type="project" value="TreeGrafter"/>
</dbReference>
<evidence type="ECO:0000256" key="1">
    <source>
        <dbReference type="ARBA" id="ARBA00004844"/>
    </source>
</evidence>
<organism evidence="12 13">
    <name type="scientific">Candidatus Kutchimonas denitrificans</name>
    <dbReference type="NCBI Taxonomy" id="3056748"/>
    <lineage>
        <taxon>Bacteria</taxon>
        <taxon>Pseudomonadati</taxon>
        <taxon>Gemmatimonadota</taxon>
        <taxon>Gemmatimonadia</taxon>
        <taxon>Candidatus Palauibacterales</taxon>
        <taxon>Candidatus Palauibacteraceae</taxon>
        <taxon>Candidatus Kutchimonas</taxon>
    </lineage>
</organism>
<comment type="caution">
    <text evidence="12">The sequence shown here is derived from an EMBL/GenBank/DDBJ whole genome shotgun (WGS) entry which is preliminary data.</text>
</comment>
<dbReference type="Pfam" id="PF02142">
    <property type="entry name" value="MGS"/>
    <property type="match status" value="1"/>
</dbReference>
<dbReference type="CDD" id="cd01421">
    <property type="entry name" value="IMPCH"/>
    <property type="match status" value="1"/>
</dbReference>
<evidence type="ECO:0000256" key="9">
    <source>
        <dbReference type="ARBA" id="ARBA00050687"/>
    </source>
</evidence>
<evidence type="ECO:0000256" key="5">
    <source>
        <dbReference type="ARBA" id="ARBA00022755"/>
    </source>
</evidence>
<comment type="pathway">
    <text evidence="2 10">Purine metabolism; IMP biosynthesis via de novo pathway; 5-formamido-1-(5-phospho-D-ribosyl)imidazole-4-carboxamide from 5-amino-1-(5-phospho-D-ribosyl)imidazole-4-carboxamide (10-formyl THF route): step 1/1.</text>
</comment>
<dbReference type="Gene3D" id="3.40.50.1380">
    <property type="entry name" value="Methylglyoxal synthase-like domain"/>
    <property type="match status" value="1"/>
</dbReference>
<dbReference type="HAMAP" id="MF_00139">
    <property type="entry name" value="PurH"/>
    <property type="match status" value="1"/>
</dbReference>
<evidence type="ECO:0000256" key="10">
    <source>
        <dbReference type="HAMAP-Rule" id="MF_00139"/>
    </source>
</evidence>